<organism evidence="2 3">
    <name type="scientific">Sorangium cellulosum</name>
    <name type="common">Polyangium cellulosum</name>
    <dbReference type="NCBI Taxonomy" id="56"/>
    <lineage>
        <taxon>Bacteria</taxon>
        <taxon>Pseudomonadati</taxon>
        <taxon>Myxococcota</taxon>
        <taxon>Polyangia</taxon>
        <taxon>Polyangiales</taxon>
        <taxon>Polyangiaceae</taxon>
        <taxon>Sorangium</taxon>
    </lineage>
</organism>
<dbReference type="Proteomes" id="UP000295497">
    <property type="component" value="Chromosome"/>
</dbReference>
<name>A0A4P2QTJ4_SORCE</name>
<feature type="region of interest" description="Disordered" evidence="1">
    <location>
        <begin position="129"/>
        <end position="309"/>
    </location>
</feature>
<dbReference type="EMBL" id="CP012672">
    <property type="protein sequence ID" value="AUX33620.1"/>
    <property type="molecule type" value="Genomic_DNA"/>
</dbReference>
<accession>A0A4P2QTJ4</accession>
<feature type="compositionally biased region" description="Low complexity" evidence="1">
    <location>
        <begin position="163"/>
        <end position="194"/>
    </location>
</feature>
<reference evidence="2 3" key="1">
    <citation type="submission" date="2015-09" db="EMBL/GenBank/DDBJ databases">
        <title>Sorangium comparison.</title>
        <authorList>
            <person name="Zaburannyi N."/>
            <person name="Bunk B."/>
            <person name="Overmann J."/>
            <person name="Mueller R."/>
        </authorList>
    </citation>
    <scope>NUCLEOTIDE SEQUENCE [LARGE SCALE GENOMIC DNA]</scope>
    <source>
        <strain evidence="2 3">So ce836</strain>
    </source>
</reference>
<evidence type="ECO:0000256" key="1">
    <source>
        <dbReference type="SAM" id="MobiDB-lite"/>
    </source>
</evidence>
<sequence length="309" mass="32773">MTTPGLVGFIRRRHRRKGPAMSRNVFLFDIAVTRGDAEEVERALLSRTSAFALGAFPTLDPALFAHRILRGKGASYTWEIGLDEIEEARRAELHAALLEQIQASLAGVAELRSSAAYVDLSLPAPGPDIAPARGARAGRSRSQAAISRSGRIMRAARARWRPGARCPRISPPRSRSAVGRVPLRPGPRPGRTGVESPCDQAQGQAGGGSSPPAIRSKARLDGGRTPCDQAQGQAGRGSSPPATRPEARLEGDRAPLRSGPRPGWTGVESPCDQARGQAGGGSNPPATRPEARLEGGRTPLEQIVRAEPW</sequence>
<evidence type="ECO:0000313" key="3">
    <source>
        <dbReference type="Proteomes" id="UP000295497"/>
    </source>
</evidence>
<proteinExistence type="predicted"/>
<feature type="compositionally biased region" description="Low complexity" evidence="1">
    <location>
        <begin position="129"/>
        <end position="152"/>
    </location>
</feature>
<dbReference type="AlphaFoldDB" id="A0A4P2QTJ4"/>
<evidence type="ECO:0000313" key="2">
    <source>
        <dbReference type="EMBL" id="AUX33620.1"/>
    </source>
</evidence>
<gene>
    <name evidence="2" type="ORF">SOCE836_057810</name>
</gene>
<protein>
    <submittedName>
        <fullName evidence="2">Uncharacterized protein</fullName>
    </submittedName>
</protein>
<feature type="compositionally biased region" description="Basic and acidic residues" evidence="1">
    <location>
        <begin position="245"/>
        <end position="255"/>
    </location>
</feature>